<evidence type="ECO:0000313" key="2">
    <source>
        <dbReference type="EMBL" id="KAE9529624.1"/>
    </source>
</evidence>
<comment type="caution">
    <text evidence="2">The sequence shown here is derived from an EMBL/GenBank/DDBJ whole genome shotgun (WGS) entry which is preliminary data.</text>
</comment>
<sequence>MGSQTTIVQTDLKALVTLFAKSLHSAPNGWPENKNAINETLKPYWTFKEDSMFPTSSPNYALSNLLAEKLIQAMKKLFKKIGQMSALMLHKKCILDSEQNDEYIDFKIGQKYFPTIFRKIQKTKKSDGKSGIFTQNQFSSKFVFYMVVTQTNHWRIYYFKKSSESLARPSKYICNNTGGGCSTPANFETVITLSATFDAPNDISRPDAPQPITNTEFPLNKSASL</sequence>
<evidence type="ECO:0000256" key="1">
    <source>
        <dbReference type="SAM" id="MobiDB-lite"/>
    </source>
</evidence>
<dbReference type="AlphaFoldDB" id="A0A6G0TD54"/>
<protein>
    <submittedName>
        <fullName evidence="2">Uncharacterized protein</fullName>
    </submittedName>
</protein>
<accession>A0A6G0TD54</accession>
<dbReference type="EMBL" id="VYZN01000044">
    <property type="protein sequence ID" value="KAE9529624.1"/>
    <property type="molecule type" value="Genomic_DNA"/>
</dbReference>
<gene>
    <name evidence="2" type="ORF">AGLY_011720</name>
</gene>
<name>A0A6G0TD54_APHGL</name>
<proteinExistence type="predicted"/>
<reference evidence="2 3" key="1">
    <citation type="submission" date="2019-08" db="EMBL/GenBank/DDBJ databases">
        <title>The genome of the soybean aphid Biotype 1, its phylome, world population structure and adaptation to the North American continent.</title>
        <authorList>
            <person name="Giordano R."/>
            <person name="Donthu R.K."/>
            <person name="Hernandez A.G."/>
            <person name="Wright C.L."/>
            <person name="Zimin A.V."/>
        </authorList>
    </citation>
    <scope>NUCLEOTIDE SEQUENCE [LARGE SCALE GENOMIC DNA]</scope>
    <source>
        <tissue evidence="2">Whole aphids</tissue>
    </source>
</reference>
<organism evidence="2 3">
    <name type="scientific">Aphis glycines</name>
    <name type="common">Soybean aphid</name>
    <dbReference type="NCBI Taxonomy" id="307491"/>
    <lineage>
        <taxon>Eukaryota</taxon>
        <taxon>Metazoa</taxon>
        <taxon>Ecdysozoa</taxon>
        <taxon>Arthropoda</taxon>
        <taxon>Hexapoda</taxon>
        <taxon>Insecta</taxon>
        <taxon>Pterygota</taxon>
        <taxon>Neoptera</taxon>
        <taxon>Paraneoptera</taxon>
        <taxon>Hemiptera</taxon>
        <taxon>Sternorrhyncha</taxon>
        <taxon>Aphidomorpha</taxon>
        <taxon>Aphidoidea</taxon>
        <taxon>Aphididae</taxon>
        <taxon>Aphidini</taxon>
        <taxon>Aphis</taxon>
        <taxon>Aphis</taxon>
    </lineage>
</organism>
<dbReference type="Proteomes" id="UP000475862">
    <property type="component" value="Unassembled WGS sequence"/>
</dbReference>
<keyword evidence="3" id="KW-1185">Reference proteome</keyword>
<feature type="region of interest" description="Disordered" evidence="1">
    <location>
        <begin position="201"/>
        <end position="225"/>
    </location>
</feature>
<evidence type="ECO:0000313" key="3">
    <source>
        <dbReference type="Proteomes" id="UP000475862"/>
    </source>
</evidence>
<feature type="compositionally biased region" description="Polar residues" evidence="1">
    <location>
        <begin position="211"/>
        <end position="225"/>
    </location>
</feature>